<evidence type="ECO:0000259" key="2">
    <source>
        <dbReference type="Pfam" id="PF00752"/>
    </source>
</evidence>
<dbReference type="OrthoDB" id="10052186at2759"/>
<dbReference type="PANTHER" id="PTHR15665">
    <property type="entry name" value="ASTEROID PROTEIN"/>
    <property type="match status" value="1"/>
</dbReference>
<reference evidence="4" key="1">
    <citation type="submission" date="2021-02" db="EMBL/GenBank/DDBJ databases">
        <authorList>
            <person name="Nowell W R."/>
        </authorList>
    </citation>
    <scope>NUCLEOTIDE SEQUENCE</scope>
</reference>
<feature type="domain" description="XPG N-terminal" evidence="2">
    <location>
        <begin position="1"/>
        <end position="95"/>
    </location>
</feature>
<dbReference type="InterPro" id="IPR026832">
    <property type="entry name" value="Asteroid"/>
</dbReference>
<sequence length="476" mass="55503">MGIRGLQKFIEETFEQFVEIKLRDCDIVLDGDSIYHQMYDRCKLICVFGGEYDQFYQCCMDLFESFKKWNINALVVFDGAQLDDRKRLTHVNRANGSVEESMKKSDKLSISPLLLRQTFISVLDAMQIPYVSPLGENDEECVSLANHFNCYLMATDSDYFCYNLHRGYIPFEKVIRIPPENQEIAYLTAQLYHIDSLLKKFEGLRLGTLALACCLCGNDYIDSSLTERIIRYMNDNVDPRRKLHSGKHWKIKNLWNAMEWMRNTNGIDEALDDLLTKVPFDSSNELKIKIEKAFICYLEPSDTLIYRFSTSNNANLNLKKNPVFVQLAQSYLSTLDMNDNQLKDFISEISQNIKSKCNHSLPLFLADAVTDLRLPTTFIDILIHRELIRKALIEVKDKLSVFSYAIPIILPCFASLLKWDQELNNSSIIIHRRKADKLAEYKYFINNHDPDIPELEQIWTTMPIDKRQDYRLNHLK</sequence>
<dbReference type="SUPFAM" id="SSF88723">
    <property type="entry name" value="PIN domain-like"/>
    <property type="match status" value="1"/>
</dbReference>
<name>A0A819S8M6_9BILA</name>
<dbReference type="Proteomes" id="UP000663881">
    <property type="component" value="Unassembled WGS sequence"/>
</dbReference>
<dbReference type="InterPro" id="IPR006085">
    <property type="entry name" value="XPG_DNA_repair_N"/>
</dbReference>
<dbReference type="PANTHER" id="PTHR15665:SF1">
    <property type="entry name" value="PROTEIN ASTEROID HOMOLOG 1"/>
    <property type="match status" value="1"/>
</dbReference>
<dbReference type="Proteomes" id="UP000663891">
    <property type="component" value="Unassembled WGS sequence"/>
</dbReference>
<evidence type="ECO:0000256" key="1">
    <source>
        <dbReference type="ARBA" id="ARBA00007398"/>
    </source>
</evidence>
<dbReference type="Gene3D" id="3.40.50.1010">
    <property type="entry name" value="5'-nuclease"/>
    <property type="match status" value="1"/>
</dbReference>
<dbReference type="EMBL" id="CAJOAY010004163">
    <property type="protein sequence ID" value="CAF4057519.1"/>
    <property type="molecule type" value="Genomic_DNA"/>
</dbReference>
<evidence type="ECO:0000313" key="4">
    <source>
        <dbReference type="EMBL" id="CAF4057519.1"/>
    </source>
</evidence>
<comment type="caution">
    <text evidence="4">The sequence shown here is derived from an EMBL/GenBank/DDBJ whole genome shotgun (WGS) entry which is preliminary data.</text>
</comment>
<evidence type="ECO:0000313" key="5">
    <source>
        <dbReference type="Proteomes" id="UP000663881"/>
    </source>
</evidence>
<comment type="similarity">
    <text evidence="1">Belongs to the asteroid family.</text>
</comment>
<dbReference type="InterPro" id="IPR029060">
    <property type="entry name" value="PIN-like_dom_sf"/>
</dbReference>
<dbReference type="GO" id="GO:0004518">
    <property type="term" value="F:nuclease activity"/>
    <property type="evidence" value="ECO:0007669"/>
    <property type="project" value="InterPro"/>
</dbReference>
<proteinExistence type="inferred from homology"/>
<gene>
    <name evidence="4" type="ORF">OKA104_LOCUS33177</name>
    <name evidence="3" type="ORF">VCS650_LOCUS29814</name>
</gene>
<organism evidence="4 5">
    <name type="scientific">Adineta steineri</name>
    <dbReference type="NCBI Taxonomy" id="433720"/>
    <lineage>
        <taxon>Eukaryota</taxon>
        <taxon>Metazoa</taxon>
        <taxon>Spiralia</taxon>
        <taxon>Gnathifera</taxon>
        <taxon>Rotifera</taxon>
        <taxon>Eurotatoria</taxon>
        <taxon>Bdelloidea</taxon>
        <taxon>Adinetida</taxon>
        <taxon>Adinetidae</taxon>
        <taxon>Adineta</taxon>
    </lineage>
</organism>
<dbReference type="AlphaFoldDB" id="A0A819S8M6"/>
<dbReference type="Pfam" id="PF00752">
    <property type="entry name" value="XPG_N"/>
    <property type="match status" value="1"/>
</dbReference>
<accession>A0A819S8M6</accession>
<dbReference type="EMBL" id="CAJNON010000470">
    <property type="protein sequence ID" value="CAF1278255.1"/>
    <property type="molecule type" value="Genomic_DNA"/>
</dbReference>
<evidence type="ECO:0000313" key="3">
    <source>
        <dbReference type="EMBL" id="CAF1278255.1"/>
    </source>
</evidence>
<protein>
    <recommendedName>
        <fullName evidence="2">XPG N-terminal domain-containing protein</fullName>
    </recommendedName>
</protein>